<feature type="region of interest" description="Disordered" evidence="1">
    <location>
        <begin position="1"/>
        <end position="53"/>
    </location>
</feature>
<evidence type="ECO:0000313" key="2">
    <source>
        <dbReference type="EMBL" id="GBP18130.1"/>
    </source>
</evidence>
<feature type="compositionally biased region" description="Polar residues" evidence="1">
    <location>
        <begin position="35"/>
        <end position="47"/>
    </location>
</feature>
<gene>
    <name evidence="2" type="ORF">EVAR_12911_1</name>
</gene>
<organism evidence="2 3">
    <name type="scientific">Eumeta variegata</name>
    <name type="common">Bagworm moth</name>
    <name type="synonym">Eumeta japonica</name>
    <dbReference type="NCBI Taxonomy" id="151549"/>
    <lineage>
        <taxon>Eukaryota</taxon>
        <taxon>Metazoa</taxon>
        <taxon>Ecdysozoa</taxon>
        <taxon>Arthropoda</taxon>
        <taxon>Hexapoda</taxon>
        <taxon>Insecta</taxon>
        <taxon>Pterygota</taxon>
        <taxon>Neoptera</taxon>
        <taxon>Endopterygota</taxon>
        <taxon>Lepidoptera</taxon>
        <taxon>Glossata</taxon>
        <taxon>Ditrysia</taxon>
        <taxon>Tineoidea</taxon>
        <taxon>Psychidae</taxon>
        <taxon>Oiketicinae</taxon>
        <taxon>Eumeta</taxon>
    </lineage>
</organism>
<comment type="caution">
    <text evidence="2">The sequence shown here is derived from an EMBL/GenBank/DDBJ whole genome shotgun (WGS) entry which is preliminary data.</text>
</comment>
<keyword evidence="3" id="KW-1185">Reference proteome</keyword>
<proteinExistence type="predicted"/>
<sequence length="139" mass="14626">MDSLVPIEPHAVRPSGGGRAFVAPRQRGLYDRTTKAPTSCSERSSTNGAPAGRGALRPAVLFLSLSVKRGFRRSEGATCVAAGNARESAAAEGGAGGAGAALTRRPNTRRPRPHRQRPRVHPDTHRGPVRVALFGNVVM</sequence>
<evidence type="ECO:0000256" key="1">
    <source>
        <dbReference type="SAM" id="MobiDB-lite"/>
    </source>
</evidence>
<dbReference type="Proteomes" id="UP000299102">
    <property type="component" value="Unassembled WGS sequence"/>
</dbReference>
<accession>A0A4C1TVV6</accession>
<protein>
    <submittedName>
        <fullName evidence="2">Uncharacterized protein</fullName>
    </submittedName>
</protein>
<dbReference type="AlphaFoldDB" id="A0A4C1TVV6"/>
<reference evidence="2 3" key="1">
    <citation type="journal article" date="2019" name="Commun. Biol.">
        <title>The bagworm genome reveals a unique fibroin gene that provides high tensile strength.</title>
        <authorList>
            <person name="Kono N."/>
            <person name="Nakamura H."/>
            <person name="Ohtoshi R."/>
            <person name="Tomita M."/>
            <person name="Numata K."/>
            <person name="Arakawa K."/>
        </authorList>
    </citation>
    <scope>NUCLEOTIDE SEQUENCE [LARGE SCALE GENOMIC DNA]</scope>
</reference>
<feature type="compositionally biased region" description="Basic residues" evidence="1">
    <location>
        <begin position="106"/>
        <end position="119"/>
    </location>
</feature>
<dbReference type="EMBL" id="BGZK01000093">
    <property type="protein sequence ID" value="GBP18130.1"/>
    <property type="molecule type" value="Genomic_DNA"/>
</dbReference>
<feature type="region of interest" description="Disordered" evidence="1">
    <location>
        <begin position="86"/>
        <end position="127"/>
    </location>
</feature>
<name>A0A4C1TVV6_EUMVA</name>
<evidence type="ECO:0000313" key="3">
    <source>
        <dbReference type="Proteomes" id="UP000299102"/>
    </source>
</evidence>